<dbReference type="AlphaFoldDB" id="A0A366CZQ4"/>
<comment type="function">
    <text evidence="2">Catalyzes the formation of N(7)-methylguanine at position 46 (m7G46) in tRNA.</text>
</comment>
<evidence type="ECO:0000313" key="11">
    <source>
        <dbReference type="EMBL" id="RBO83292.1"/>
    </source>
</evidence>
<dbReference type="Pfam" id="PF02390">
    <property type="entry name" value="Methyltransf_4"/>
    <property type="match status" value="1"/>
</dbReference>
<dbReference type="EC" id="2.1.1.33" evidence="4"/>
<evidence type="ECO:0000256" key="5">
    <source>
        <dbReference type="ARBA" id="ARBA00022573"/>
    </source>
</evidence>
<dbReference type="RefSeq" id="WP_113874248.1">
    <property type="nucleotide sequence ID" value="NZ_QNRF01000004.1"/>
</dbReference>
<feature type="domain" description="Tetrapyrrole methylase" evidence="10">
    <location>
        <begin position="3"/>
        <end position="195"/>
    </location>
</feature>
<evidence type="ECO:0000256" key="1">
    <source>
        <dbReference type="ARBA" id="ARBA00000142"/>
    </source>
</evidence>
<evidence type="ECO:0000256" key="2">
    <source>
        <dbReference type="ARBA" id="ARBA00003015"/>
    </source>
</evidence>
<dbReference type="SUPFAM" id="SSF53790">
    <property type="entry name" value="Tetrapyrrole methylase"/>
    <property type="match status" value="1"/>
</dbReference>
<dbReference type="CDD" id="cd02440">
    <property type="entry name" value="AdoMet_MTases"/>
    <property type="match status" value="1"/>
</dbReference>
<dbReference type="PANTHER" id="PTHR43182:SF1">
    <property type="entry name" value="COBALT-PRECORRIN-7 C(5)-METHYLTRANSFERASE"/>
    <property type="match status" value="1"/>
</dbReference>
<dbReference type="InterPro" id="IPR014777">
    <property type="entry name" value="4pyrrole_Mease_sub1"/>
</dbReference>
<dbReference type="CDD" id="cd11644">
    <property type="entry name" value="Precorrin-6Y-MT"/>
    <property type="match status" value="1"/>
</dbReference>
<dbReference type="Gene3D" id="3.30.950.10">
    <property type="entry name" value="Methyltransferase, Cobalt-precorrin-4 Transmethylase, Domain 2"/>
    <property type="match status" value="1"/>
</dbReference>
<dbReference type="Gene3D" id="3.40.1010.10">
    <property type="entry name" value="Cobalt-precorrin-4 Transmethylase, Domain 1"/>
    <property type="match status" value="1"/>
</dbReference>
<keyword evidence="5" id="KW-0169">Cobalamin biosynthesis</keyword>
<dbReference type="Proteomes" id="UP000252086">
    <property type="component" value="Unassembled WGS sequence"/>
</dbReference>
<evidence type="ECO:0000313" key="12">
    <source>
        <dbReference type="Proteomes" id="UP000252086"/>
    </source>
</evidence>
<gene>
    <name evidence="11" type="ORF">DFP76_104107</name>
</gene>
<dbReference type="InterPro" id="IPR014008">
    <property type="entry name" value="Cbl_synth_MTase_CbiT"/>
</dbReference>
<evidence type="ECO:0000256" key="7">
    <source>
        <dbReference type="ARBA" id="ARBA00022679"/>
    </source>
</evidence>
<dbReference type="Gene3D" id="3.40.50.150">
    <property type="entry name" value="Vaccinia Virus protein VP39"/>
    <property type="match status" value="1"/>
</dbReference>
<dbReference type="InterPro" id="IPR050714">
    <property type="entry name" value="Cobalamin_biosynth_MTase"/>
</dbReference>
<sequence length="420" mass="45980">MQIHVIGLGVNEQANLDAKAQSVFASLGEQDVILGSPRQQETVAEYVTSGQRKVLPKLSQLSAEFDQWQSQGTNTVVVLASGDPLFYGIGTWLVKHFATNKVIFYPNVSSVQVACHRLGMSLQQVQVVSVHGRPLPSLRRHLQANKTLILLTDGQSHPAAIAQECVQAGLDKSRITVCEALGYPHEKITSFAADELSQSQQTFDPLNVVVLEISAQTSLYPASVGIADALFVTDKEEGKGMITKREVRLMILSYLQLAAKDVVWDIGAGCGGVSVELAYWHPDADIYAVEHHDVRWACLQANQQKFGVMQNLHLVNGRAPDILKDLPTPNKVFIGGSDGELDALLNQAWSLLPENGVLVVSAVTEDTKWQVSAFAKQREQAQDAHQTSIEMAVSKAQSLAGQTLYRPNLPVTLWQFVKRL</sequence>
<dbReference type="PANTHER" id="PTHR43182">
    <property type="entry name" value="COBALT-PRECORRIN-6B C(15)-METHYLTRANSFERASE (DECARBOXYLATING)"/>
    <property type="match status" value="1"/>
</dbReference>
<dbReference type="SUPFAM" id="SSF53335">
    <property type="entry name" value="S-adenosyl-L-methionine-dependent methyltransferases"/>
    <property type="match status" value="1"/>
</dbReference>
<accession>A0A366CZQ4</accession>
<dbReference type="OrthoDB" id="9787825at2"/>
<dbReference type="Pfam" id="PF00590">
    <property type="entry name" value="TP_methylase"/>
    <property type="match status" value="1"/>
</dbReference>
<keyword evidence="7 11" id="KW-0808">Transferase</keyword>
<evidence type="ECO:0000256" key="4">
    <source>
        <dbReference type="ARBA" id="ARBA00011977"/>
    </source>
</evidence>
<organism evidence="11 12">
    <name type="scientific">Marinomonas aquiplantarum</name>
    <dbReference type="NCBI Taxonomy" id="491951"/>
    <lineage>
        <taxon>Bacteria</taxon>
        <taxon>Pseudomonadati</taxon>
        <taxon>Pseudomonadota</taxon>
        <taxon>Gammaproteobacteria</taxon>
        <taxon>Oceanospirillales</taxon>
        <taxon>Oceanospirillaceae</taxon>
        <taxon>Marinomonas</taxon>
    </lineage>
</organism>
<comment type="catalytic activity">
    <reaction evidence="1">
        <text>guanosine(46) in tRNA + S-adenosyl-L-methionine = N(7)-methylguanosine(46) in tRNA + S-adenosyl-L-homocysteine</text>
        <dbReference type="Rhea" id="RHEA:42708"/>
        <dbReference type="Rhea" id="RHEA-COMP:10188"/>
        <dbReference type="Rhea" id="RHEA-COMP:10189"/>
        <dbReference type="ChEBI" id="CHEBI:57856"/>
        <dbReference type="ChEBI" id="CHEBI:59789"/>
        <dbReference type="ChEBI" id="CHEBI:74269"/>
        <dbReference type="ChEBI" id="CHEBI:74480"/>
        <dbReference type="EC" id="2.1.1.33"/>
    </reaction>
</comment>
<dbReference type="UniPathway" id="UPA00148"/>
<keyword evidence="6 11" id="KW-0489">Methyltransferase</keyword>
<proteinExistence type="predicted"/>
<dbReference type="InterPro" id="IPR006365">
    <property type="entry name" value="Cbl_synth_CobL"/>
</dbReference>
<evidence type="ECO:0000256" key="8">
    <source>
        <dbReference type="ARBA" id="ARBA00022691"/>
    </source>
</evidence>
<evidence type="ECO:0000256" key="3">
    <source>
        <dbReference type="ARBA" id="ARBA00004953"/>
    </source>
</evidence>
<keyword evidence="9" id="KW-0819">tRNA processing</keyword>
<protein>
    <recommendedName>
        <fullName evidence="4">tRNA (guanine(46)-N(7))-methyltransferase</fullName>
        <ecNumber evidence="4">2.1.1.33</ecNumber>
    </recommendedName>
</protein>
<reference evidence="11 12" key="1">
    <citation type="submission" date="2018-06" db="EMBL/GenBank/DDBJ databases">
        <title>Genomic Encyclopedia of Type Strains, Phase III (KMG-III): the genomes of soil and plant-associated and newly described type strains.</title>
        <authorList>
            <person name="Whitman W."/>
        </authorList>
    </citation>
    <scope>NUCLEOTIDE SEQUENCE [LARGE SCALE GENOMIC DNA]</scope>
    <source>
        <strain evidence="11 12">CECT 7732</strain>
    </source>
</reference>
<dbReference type="NCBIfam" id="TIGR02469">
    <property type="entry name" value="CbiT"/>
    <property type="match status" value="1"/>
</dbReference>
<dbReference type="PIRSF" id="PIRSF036428">
    <property type="entry name" value="CobL"/>
    <property type="match status" value="1"/>
</dbReference>
<evidence type="ECO:0000256" key="6">
    <source>
        <dbReference type="ARBA" id="ARBA00022603"/>
    </source>
</evidence>
<dbReference type="InterPro" id="IPR035996">
    <property type="entry name" value="4pyrrol_Methylase_sf"/>
</dbReference>
<keyword evidence="8" id="KW-0949">S-adenosyl-L-methionine</keyword>
<dbReference type="InterPro" id="IPR029063">
    <property type="entry name" value="SAM-dependent_MTases_sf"/>
</dbReference>
<keyword evidence="12" id="KW-1185">Reference proteome</keyword>
<evidence type="ECO:0000259" key="10">
    <source>
        <dbReference type="Pfam" id="PF00590"/>
    </source>
</evidence>
<comment type="pathway">
    <text evidence="3">Cofactor biosynthesis; adenosylcobalamin biosynthesis.</text>
</comment>
<evidence type="ECO:0000256" key="9">
    <source>
        <dbReference type="ARBA" id="ARBA00022694"/>
    </source>
</evidence>
<dbReference type="NCBIfam" id="TIGR02467">
    <property type="entry name" value="CbiE"/>
    <property type="match status" value="1"/>
</dbReference>
<dbReference type="EMBL" id="QNRF01000004">
    <property type="protein sequence ID" value="RBO83292.1"/>
    <property type="molecule type" value="Genomic_DNA"/>
</dbReference>
<dbReference type="InterPro" id="IPR000878">
    <property type="entry name" value="4pyrrol_Mease"/>
</dbReference>
<dbReference type="GO" id="GO:0009236">
    <property type="term" value="P:cobalamin biosynthetic process"/>
    <property type="evidence" value="ECO:0007669"/>
    <property type="project" value="UniProtKB-UniPathway"/>
</dbReference>
<name>A0A366CZQ4_9GAMM</name>
<dbReference type="GO" id="GO:0008276">
    <property type="term" value="F:protein methyltransferase activity"/>
    <property type="evidence" value="ECO:0007669"/>
    <property type="project" value="InterPro"/>
</dbReference>
<dbReference type="InterPro" id="IPR012818">
    <property type="entry name" value="CbiE"/>
</dbReference>
<dbReference type="InterPro" id="IPR014776">
    <property type="entry name" value="4pyrrole_Mease_sub2"/>
</dbReference>
<dbReference type="InterPro" id="IPR003358">
    <property type="entry name" value="tRNA_(Gua-N-7)_MeTrfase_Trmb"/>
</dbReference>
<comment type="caution">
    <text evidence="11">The sequence shown here is derived from an EMBL/GenBank/DDBJ whole genome shotgun (WGS) entry which is preliminary data.</text>
</comment>
<dbReference type="GO" id="GO:0008176">
    <property type="term" value="F:tRNA (guanine(46)-N7)-methyltransferase activity"/>
    <property type="evidence" value="ECO:0007669"/>
    <property type="project" value="UniProtKB-EC"/>
</dbReference>